<feature type="region of interest" description="Disordered" evidence="1">
    <location>
        <begin position="36"/>
        <end position="78"/>
    </location>
</feature>
<evidence type="ECO:0000256" key="1">
    <source>
        <dbReference type="SAM" id="MobiDB-lite"/>
    </source>
</evidence>
<reference evidence="4" key="1">
    <citation type="journal article" date="2019" name="Int. J. Syst. Evol. Microbiol.">
        <title>The Global Catalogue of Microorganisms (GCM) 10K type strain sequencing project: providing services to taxonomists for standard genome sequencing and annotation.</title>
        <authorList>
            <consortium name="The Broad Institute Genomics Platform"/>
            <consortium name="The Broad Institute Genome Sequencing Center for Infectious Disease"/>
            <person name="Wu L."/>
            <person name="Ma J."/>
        </authorList>
    </citation>
    <scope>NUCLEOTIDE SEQUENCE [LARGE SCALE GENOMIC DNA]</scope>
    <source>
        <strain evidence="4">CGMCC 4.7382</strain>
    </source>
</reference>
<dbReference type="RefSeq" id="WP_379871256.1">
    <property type="nucleotide sequence ID" value="NZ_JBHTBH010000005.1"/>
</dbReference>
<gene>
    <name evidence="3" type="ORF">ACFQRF_12730</name>
</gene>
<dbReference type="Proteomes" id="UP001596540">
    <property type="component" value="Unassembled WGS sequence"/>
</dbReference>
<sequence>MSVSLRRILVAGLVAPAVALGAPAMGMVSANAATTADEPTVHHRHHHRHHHHHHYGHHGHHGHHGHYGHHGMHHGHHR</sequence>
<proteinExistence type="predicted"/>
<evidence type="ECO:0000256" key="2">
    <source>
        <dbReference type="SAM" id="SignalP"/>
    </source>
</evidence>
<dbReference type="EMBL" id="JBHTBH010000005">
    <property type="protein sequence ID" value="MFC7328608.1"/>
    <property type="molecule type" value="Genomic_DNA"/>
</dbReference>
<keyword evidence="4" id="KW-1185">Reference proteome</keyword>
<evidence type="ECO:0000313" key="3">
    <source>
        <dbReference type="EMBL" id="MFC7328608.1"/>
    </source>
</evidence>
<accession>A0ABW2KF97</accession>
<evidence type="ECO:0000313" key="4">
    <source>
        <dbReference type="Proteomes" id="UP001596540"/>
    </source>
</evidence>
<feature type="signal peptide" evidence="2">
    <location>
        <begin position="1"/>
        <end position="32"/>
    </location>
</feature>
<keyword evidence="2" id="KW-0732">Signal</keyword>
<comment type="caution">
    <text evidence="3">The sequence shown here is derived from an EMBL/GenBank/DDBJ whole genome shotgun (WGS) entry which is preliminary data.</text>
</comment>
<feature type="compositionally biased region" description="Basic residues" evidence="1">
    <location>
        <begin position="42"/>
        <end position="78"/>
    </location>
</feature>
<name>A0ABW2KF97_9ACTN</name>
<feature type="chain" id="PRO_5047501466" evidence="2">
    <location>
        <begin position="33"/>
        <end position="78"/>
    </location>
</feature>
<organism evidence="3 4">
    <name type="scientific">Marinactinospora rubrisoli</name>
    <dbReference type="NCBI Taxonomy" id="2715399"/>
    <lineage>
        <taxon>Bacteria</taxon>
        <taxon>Bacillati</taxon>
        <taxon>Actinomycetota</taxon>
        <taxon>Actinomycetes</taxon>
        <taxon>Streptosporangiales</taxon>
        <taxon>Nocardiopsidaceae</taxon>
        <taxon>Marinactinospora</taxon>
    </lineage>
</organism>
<protein>
    <submittedName>
        <fullName evidence="3">Uncharacterized protein</fullName>
    </submittedName>
</protein>